<sequence length="533" mass="61570">MGAKFSTTKQKSVYFEHQLINYKTTAASLSPECLFEIFEYLDRNSLYFCLLVNRSWCKVVAPLLWRAPFRTSIGPSLEPAKLIRTYLSCLGERSKLYLINNGVRLPPLVSVIFDYPSFLRELKFVDLYNAVSDWFANEFGNNEDEQQSVFLRILIAEQLFKLFMNRCPTFEMLSLSDLSHEAPMPLVPLLAGADPCLTRLKAFQCVNKHNGKKDIFRAMSQVSETLETLWIGGVEHEMEVKALGVLIRSQRRLKTFKYSWDNQTRLQIVLDETLGALRTQAKSLTTIHFEYCNFSHCESLEPLAACVNLENMRFIQCIFLEERLHPLTNAPFPNLKNLEFHCSFVDSSRYWIDTRDIASIIRNSSGSLEKLVLPKVGNSEELSLELIKSLRFGKSIREIRLQIRNEETNDFMDFFNNNNRLEKLIFICHGDLNVEDLLTQMNQRWPDTLSSLQIKGQWIITSEYLKAFLKDSNSCLKHLELHSSNHLTDDHVNVVLDYLKEMKATKKSSLSSVFMSGDRITEKRGNFCLTPLI</sequence>
<dbReference type="Proteomes" id="UP000789342">
    <property type="component" value="Unassembled WGS sequence"/>
</dbReference>
<dbReference type="EMBL" id="CAJVPV010002815">
    <property type="protein sequence ID" value="CAG8536463.1"/>
    <property type="molecule type" value="Genomic_DNA"/>
</dbReference>
<protein>
    <submittedName>
        <fullName evidence="2">9056_t:CDS:1</fullName>
    </submittedName>
</protein>
<dbReference type="InterPro" id="IPR032675">
    <property type="entry name" value="LRR_dom_sf"/>
</dbReference>
<comment type="caution">
    <text evidence="2">The sequence shown here is derived from an EMBL/GenBank/DDBJ whole genome shotgun (WGS) entry which is preliminary data.</text>
</comment>
<evidence type="ECO:0000313" key="2">
    <source>
        <dbReference type="EMBL" id="CAG8536463.1"/>
    </source>
</evidence>
<gene>
    <name evidence="2" type="ORF">AMORRO_LOCUS4918</name>
</gene>
<name>A0A9N9ANB5_9GLOM</name>
<dbReference type="AlphaFoldDB" id="A0A9N9ANB5"/>
<evidence type="ECO:0000259" key="1">
    <source>
        <dbReference type="Pfam" id="PF12937"/>
    </source>
</evidence>
<accession>A0A9N9ANB5</accession>
<organism evidence="2 3">
    <name type="scientific">Acaulospora morrowiae</name>
    <dbReference type="NCBI Taxonomy" id="94023"/>
    <lineage>
        <taxon>Eukaryota</taxon>
        <taxon>Fungi</taxon>
        <taxon>Fungi incertae sedis</taxon>
        <taxon>Mucoromycota</taxon>
        <taxon>Glomeromycotina</taxon>
        <taxon>Glomeromycetes</taxon>
        <taxon>Diversisporales</taxon>
        <taxon>Acaulosporaceae</taxon>
        <taxon>Acaulospora</taxon>
    </lineage>
</organism>
<dbReference type="SUPFAM" id="SSF52047">
    <property type="entry name" value="RNI-like"/>
    <property type="match status" value="1"/>
</dbReference>
<dbReference type="Gene3D" id="1.20.1280.50">
    <property type="match status" value="1"/>
</dbReference>
<dbReference type="InterPro" id="IPR001810">
    <property type="entry name" value="F-box_dom"/>
</dbReference>
<dbReference type="InterPro" id="IPR036047">
    <property type="entry name" value="F-box-like_dom_sf"/>
</dbReference>
<reference evidence="2" key="1">
    <citation type="submission" date="2021-06" db="EMBL/GenBank/DDBJ databases">
        <authorList>
            <person name="Kallberg Y."/>
            <person name="Tangrot J."/>
            <person name="Rosling A."/>
        </authorList>
    </citation>
    <scope>NUCLEOTIDE SEQUENCE</scope>
    <source>
        <strain evidence="2">CL551</strain>
    </source>
</reference>
<evidence type="ECO:0000313" key="3">
    <source>
        <dbReference type="Proteomes" id="UP000789342"/>
    </source>
</evidence>
<dbReference type="Pfam" id="PF12937">
    <property type="entry name" value="F-box-like"/>
    <property type="match status" value="1"/>
</dbReference>
<dbReference type="SUPFAM" id="SSF81383">
    <property type="entry name" value="F-box domain"/>
    <property type="match status" value="1"/>
</dbReference>
<keyword evidence="3" id="KW-1185">Reference proteome</keyword>
<feature type="domain" description="F-box" evidence="1">
    <location>
        <begin position="31"/>
        <end position="70"/>
    </location>
</feature>
<dbReference type="OrthoDB" id="2307489at2759"/>
<proteinExistence type="predicted"/>
<dbReference type="Gene3D" id="3.80.10.10">
    <property type="entry name" value="Ribonuclease Inhibitor"/>
    <property type="match status" value="1"/>
</dbReference>